<dbReference type="AlphaFoldDB" id="A0A4S4MY14"/>
<keyword evidence="6" id="KW-1185">Reference proteome</keyword>
<dbReference type="GO" id="GO:0005737">
    <property type="term" value="C:cytoplasm"/>
    <property type="evidence" value="ECO:0007669"/>
    <property type="project" value="UniProtKB-ARBA"/>
</dbReference>
<proteinExistence type="inferred from homology"/>
<dbReference type="PANTHER" id="PTHR23321:SF26">
    <property type="entry name" value="SMALL RIBOSOMAL SUBUNIT PROTEIN US15M"/>
    <property type="match status" value="1"/>
</dbReference>
<evidence type="ECO:0008006" key="7">
    <source>
        <dbReference type="Google" id="ProtNLM"/>
    </source>
</evidence>
<dbReference type="SUPFAM" id="SSF47060">
    <property type="entry name" value="S15/NS1 RNA-binding domain"/>
    <property type="match status" value="1"/>
</dbReference>
<reference evidence="5 6" key="1">
    <citation type="submission" date="2019-02" db="EMBL/GenBank/DDBJ databases">
        <title>Genome sequencing of the rare red list fungi Antrodiella citrinella (Flaviporus citrinellus).</title>
        <authorList>
            <person name="Buettner E."/>
            <person name="Kellner H."/>
        </authorList>
    </citation>
    <scope>NUCLEOTIDE SEQUENCE [LARGE SCALE GENOMIC DNA]</scope>
    <source>
        <strain evidence="5 6">DSM 108506</strain>
    </source>
</reference>
<comment type="similarity">
    <text evidence="1 4">Belongs to the universal ribosomal protein uS15 family.</text>
</comment>
<dbReference type="GO" id="GO:0006412">
    <property type="term" value="P:translation"/>
    <property type="evidence" value="ECO:0007669"/>
    <property type="project" value="InterPro"/>
</dbReference>
<organism evidence="5 6">
    <name type="scientific">Antrodiella citrinella</name>
    <dbReference type="NCBI Taxonomy" id="2447956"/>
    <lineage>
        <taxon>Eukaryota</taxon>
        <taxon>Fungi</taxon>
        <taxon>Dikarya</taxon>
        <taxon>Basidiomycota</taxon>
        <taxon>Agaricomycotina</taxon>
        <taxon>Agaricomycetes</taxon>
        <taxon>Polyporales</taxon>
        <taxon>Steccherinaceae</taxon>
        <taxon>Antrodiella</taxon>
    </lineage>
</organism>
<dbReference type="CDD" id="cd00353">
    <property type="entry name" value="Ribosomal_S15p_S13e"/>
    <property type="match status" value="1"/>
</dbReference>
<dbReference type="PANTHER" id="PTHR23321">
    <property type="entry name" value="RIBOSOMAL PROTEIN S15, BACTERIAL AND ORGANELLAR"/>
    <property type="match status" value="1"/>
</dbReference>
<dbReference type="Pfam" id="PF00312">
    <property type="entry name" value="Ribosomal_S15"/>
    <property type="match status" value="1"/>
</dbReference>
<dbReference type="SMART" id="SM01387">
    <property type="entry name" value="Ribosomal_S15"/>
    <property type="match status" value="1"/>
</dbReference>
<dbReference type="EMBL" id="SGPM01000089">
    <property type="protein sequence ID" value="THH30221.1"/>
    <property type="molecule type" value="Genomic_DNA"/>
</dbReference>
<keyword evidence="2 4" id="KW-0689">Ribosomal protein</keyword>
<dbReference type="Gene3D" id="1.10.287.10">
    <property type="entry name" value="S15/NS1, RNA-binding"/>
    <property type="match status" value="1"/>
</dbReference>
<evidence type="ECO:0000313" key="6">
    <source>
        <dbReference type="Proteomes" id="UP000308730"/>
    </source>
</evidence>
<dbReference type="GO" id="GO:1990904">
    <property type="term" value="C:ribonucleoprotein complex"/>
    <property type="evidence" value="ECO:0007669"/>
    <property type="project" value="UniProtKB-KW"/>
</dbReference>
<name>A0A4S4MY14_9APHY</name>
<evidence type="ECO:0000256" key="3">
    <source>
        <dbReference type="ARBA" id="ARBA00023274"/>
    </source>
</evidence>
<dbReference type="NCBIfam" id="TIGR00952">
    <property type="entry name" value="S15_bact"/>
    <property type="match status" value="1"/>
</dbReference>
<dbReference type="OrthoDB" id="441444at2759"/>
<evidence type="ECO:0000256" key="1">
    <source>
        <dbReference type="ARBA" id="ARBA00008434"/>
    </source>
</evidence>
<protein>
    <recommendedName>
        <fullName evidence="7">30S ribosomal protein S15</fullName>
    </recommendedName>
</protein>
<keyword evidence="3 4" id="KW-0687">Ribonucleoprotein</keyword>
<dbReference type="InterPro" id="IPR005290">
    <property type="entry name" value="Ribosomal_uS15_bac-type"/>
</dbReference>
<gene>
    <name evidence="5" type="ORF">EUX98_g3950</name>
</gene>
<dbReference type="GO" id="GO:0005840">
    <property type="term" value="C:ribosome"/>
    <property type="evidence" value="ECO:0007669"/>
    <property type="project" value="UniProtKB-KW"/>
</dbReference>
<dbReference type="GO" id="GO:0003735">
    <property type="term" value="F:structural constituent of ribosome"/>
    <property type="evidence" value="ECO:0007669"/>
    <property type="project" value="InterPro"/>
</dbReference>
<comment type="caution">
    <text evidence="5">The sequence shown here is derived from an EMBL/GenBank/DDBJ whole genome shotgun (WGS) entry which is preliminary data.</text>
</comment>
<evidence type="ECO:0000256" key="4">
    <source>
        <dbReference type="RuleBase" id="RU003919"/>
    </source>
</evidence>
<dbReference type="Proteomes" id="UP000308730">
    <property type="component" value="Unassembled WGS sequence"/>
</dbReference>
<dbReference type="InterPro" id="IPR000589">
    <property type="entry name" value="Ribosomal_uS15"/>
</dbReference>
<evidence type="ECO:0000256" key="2">
    <source>
        <dbReference type="ARBA" id="ARBA00022980"/>
    </source>
</evidence>
<dbReference type="HAMAP" id="MF_01343_B">
    <property type="entry name" value="Ribosomal_uS15_B"/>
    <property type="match status" value="1"/>
</dbReference>
<evidence type="ECO:0000313" key="5">
    <source>
        <dbReference type="EMBL" id="THH30221.1"/>
    </source>
</evidence>
<dbReference type="PROSITE" id="PS00362">
    <property type="entry name" value="RIBOSOMAL_S15"/>
    <property type="match status" value="1"/>
</dbReference>
<dbReference type="InterPro" id="IPR009068">
    <property type="entry name" value="uS15_NS1_RNA-bd_sf"/>
</dbReference>
<accession>A0A4S4MY14</accession>
<sequence length="274" mass="31020">MLRSALSHYTQASRAIASSSLYPIAHLHTSAPLYIASERRRQIRGLKERQAAKRKEIAEGKAHVVLGTRPGDEVKWTSSDLGKVIITAEQIAAAPRPSLLMSENPRAPDFVNFGVGEAEKKLLFEVLPDLTLEASILTKGHSNQRVENNEPEMQRERYKTRLFTSLLDLRNANAGGIAFENRKRIVAEFSRPGQPNDTGLPEVQAAILTMRIRNVWDHLTKNRKDVMTRRNLRKLVHQRAKIMKYLKRLDRDRYVTVLGRLGLEAESVEGELVV</sequence>